<dbReference type="AlphaFoldDB" id="A0AA39L530"/>
<comment type="caution">
    <text evidence="4">The sequence shown here is derived from an EMBL/GenBank/DDBJ whole genome shotgun (WGS) entry which is preliminary data.</text>
</comment>
<dbReference type="InterPro" id="IPR050585">
    <property type="entry name" value="Xaa-Pro_dipeptidyl-ppase/CocE"/>
</dbReference>
<organism evidence="4 5">
    <name type="scientific">Sarocladium strictum</name>
    <name type="common">Black bundle disease fungus</name>
    <name type="synonym">Acremonium strictum</name>
    <dbReference type="NCBI Taxonomy" id="5046"/>
    <lineage>
        <taxon>Eukaryota</taxon>
        <taxon>Fungi</taxon>
        <taxon>Dikarya</taxon>
        <taxon>Ascomycota</taxon>
        <taxon>Pezizomycotina</taxon>
        <taxon>Sordariomycetes</taxon>
        <taxon>Hypocreomycetidae</taxon>
        <taxon>Hypocreales</taxon>
        <taxon>Sarocladiaceae</taxon>
        <taxon>Sarocladium</taxon>
    </lineage>
</organism>
<dbReference type="InterPro" id="IPR005674">
    <property type="entry name" value="CocE/Ser_esterase"/>
</dbReference>
<evidence type="ECO:0000256" key="1">
    <source>
        <dbReference type="ARBA" id="ARBA00022801"/>
    </source>
</evidence>
<proteinExistence type="predicted"/>
<reference evidence="4" key="1">
    <citation type="submission" date="2022-10" db="EMBL/GenBank/DDBJ databases">
        <title>Determination and structural analysis of whole genome sequence of Sarocladium strictum F4-1.</title>
        <authorList>
            <person name="Hu L."/>
            <person name="Jiang Y."/>
        </authorList>
    </citation>
    <scope>NUCLEOTIDE SEQUENCE</scope>
    <source>
        <strain evidence="4">F4-1</strain>
    </source>
</reference>
<dbReference type="InterPro" id="IPR008979">
    <property type="entry name" value="Galactose-bd-like_sf"/>
</dbReference>
<dbReference type="Gene3D" id="3.40.50.1820">
    <property type="entry name" value="alpha/beta hydrolase"/>
    <property type="match status" value="2"/>
</dbReference>
<keyword evidence="5" id="KW-1185">Reference proteome</keyword>
<dbReference type="Pfam" id="PF02129">
    <property type="entry name" value="Peptidase_S15"/>
    <property type="match status" value="1"/>
</dbReference>
<dbReference type="SUPFAM" id="SSF49785">
    <property type="entry name" value="Galactose-binding domain-like"/>
    <property type="match status" value="1"/>
</dbReference>
<feature type="region of interest" description="Disordered" evidence="2">
    <location>
        <begin position="241"/>
        <end position="285"/>
    </location>
</feature>
<dbReference type="EMBL" id="JAPDFR010000007">
    <property type="protein sequence ID" value="KAK0384826.1"/>
    <property type="molecule type" value="Genomic_DNA"/>
</dbReference>
<evidence type="ECO:0000259" key="3">
    <source>
        <dbReference type="SMART" id="SM00939"/>
    </source>
</evidence>
<name>A0AA39L530_SARSR</name>
<dbReference type="InterPro" id="IPR000383">
    <property type="entry name" value="Xaa-Pro-like_dom"/>
</dbReference>
<evidence type="ECO:0000256" key="2">
    <source>
        <dbReference type="SAM" id="MobiDB-lite"/>
    </source>
</evidence>
<protein>
    <recommendedName>
        <fullName evidence="3">Xaa-Pro dipeptidyl-peptidase C-terminal domain-containing protein</fullName>
    </recommendedName>
</protein>
<keyword evidence="1" id="KW-0378">Hydrolase</keyword>
<dbReference type="PANTHER" id="PTHR43056">
    <property type="entry name" value="PEPTIDASE S9 PROLYL OLIGOPEPTIDASE"/>
    <property type="match status" value="1"/>
</dbReference>
<sequence length="635" mass="71965">MSTYTSASKSFLGQFRAITSRMPTQLRTDLHVVDKESFPYIYEQNATIALKSSDGHVRCNVFRPKTSDQGQRVPVLVTYGPYGKDAPYKDFYKKSYDELNPEHKSEHAAWETPDPGFWTKQGYAVVRADERGIGQSRGFLDTMSRGTSEAFFEVVEWCAEQPWSSGKVGLLGISYYAGSQWRVAARRPKGLAAIVPWEGMSDYYRDRCRHGGILSNNFIDFWWNRQVVSNQYGRPRDEAIVTNANTGGEGPKRPQTSPETIEGNLSPEERAKNRQDQTVDNRENRFRDDEYYASKEYDMGDIEVPLLSVANWGGILLHLRGNIEGFNHAGSQQKWLRIITGRHDLPFYYKEEVEIQKSFLDAFLKGEDHAGWTQGKVPLVDMVLRKGDVGFNNADAEKAYPRRIEHEWPIARTQWTKWYLTPQKGLTPDVKVAEAASQKRCKVSYEALGTLQDPKFVQFVTEPFEKETEITGHVVFHATVSVTALPKGATPSDIDLFVTLRHISPEGKEVFYTGTAGDPVPLTKGWLRVSLRKVNTSHPKHRPYLPWRDYTSKDVQPVINGELYEVEVEVWPTNVVLEPGAKLVLEVASGDTQGCGIFQHNDKTDRAPSKFEGMNHICFGPSTLNYLLLPIIPPK</sequence>
<dbReference type="SMART" id="SM00939">
    <property type="entry name" value="PepX_C"/>
    <property type="match status" value="1"/>
</dbReference>
<dbReference type="InterPro" id="IPR029058">
    <property type="entry name" value="AB_hydrolase_fold"/>
</dbReference>
<dbReference type="SUPFAM" id="SSF53474">
    <property type="entry name" value="alpha/beta-Hydrolases"/>
    <property type="match status" value="1"/>
</dbReference>
<accession>A0AA39L530</accession>
<dbReference type="Gene3D" id="2.60.120.260">
    <property type="entry name" value="Galactose-binding domain-like"/>
    <property type="match status" value="1"/>
</dbReference>
<dbReference type="GO" id="GO:0008239">
    <property type="term" value="F:dipeptidyl-peptidase activity"/>
    <property type="evidence" value="ECO:0007669"/>
    <property type="project" value="InterPro"/>
</dbReference>
<dbReference type="NCBIfam" id="TIGR00976">
    <property type="entry name" value="CocE_NonD"/>
    <property type="match status" value="1"/>
</dbReference>
<dbReference type="Pfam" id="PF08530">
    <property type="entry name" value="PepX_C"/>
    <property type="match status" value="1"/>
</dbReference>
<evidence type="ECO:0000313" key="4">
    <source>
        <dbReference type="EMBL" id="KAK0384826.1"/>
    </source>
</evidence>
<feature type="domain" description="Xaa-Pro dipeptidyl-peptidase C-terminal" evidence="3">
    <location>
        <begin position="357"/>
        <end position="628"/>
    </location>
</feature>
<dbReference type="InterPro" id="IPR013736">
    <property type="entry name" value="Xaa-Pro_dipept_C"/>
</dbReference>
<feature type="compositionally biased region" description="Basic and acidic residues" evidence="2">
    <location>
        <begin position="267"/>
        <end position="285"/>
    </location>
</feature>
<gene>
    <name evidence="4" type="ORF">NLU13_7304</name>
</gene>
<dbReference type="PANTHER" id="PTHR43056:SF10">
    <property type="entry name" value="COCE_NOND FAMILY, PUTATIVE (AFU_ORTHOLOGUE AFUA_7G00600)-RELATED"/>
    <property type="match status" value="1"/>
</dbReference>
<dbReference type="Proteomes" id="UP001175261">
    <property type="component" value="Unassembled WGS sequence"/>
</dbReference>
<evidence type="ECO:0000313" key="5">
    <source>
        <dbReference type="Proteomes" id="UP001175261"/>
    </source>
</evidence>